<accession>A0A9W4NQU2</accession>
<dbReference type="EMBL" id="CAJVPG010000366">
    <property type="protein sequence ID" value="CAG8399592.1"/>
    <property type="molecule type" value="Genomic_DNA"/>
</dbReference>
<dbReference type="OrthoDB" id="4364054at2759"/>
<gene>
    <name evidence="1" type="ORF">PSALAMII_LOCUS7646</name>
</gene>
<proteinExistence type="predicted"/>
<reference evidence="1" key="1">
    <citation type="submission" date="2021-07" db="EMBL/GenBank/DDBJ databases">
        <authorList>
            <person name="Branca A.L. A."/>
        </authorList>
    </citation>
    <scope>NUCLEOTIDE SEQUENCE</scope>
</reference>
<organism evidence="1 2">
    <name type="scientific">Penicillium salamii</name>
    <dbReference type="NCBI Taxonomy" id="1612424"/>
    <lineage>
        <taxon>Eukaryota</taxon>
        <taxon>Fungi</taxon>
        <taxon>Dikarya</taxon>
        <taxon>Ascomycota</taxon>
        <taxon>Pezizomycotina</taxon>
        <taxon>Eurotiomycetes</taxon>
        <taxon>Eurotiomycetidae</taxon>
        <taxon>Eurotiales</taxon>
        <taxon>Aspergillaceae</taxon>
        <taxon>Penicillium</taxon>
    </lineage>
</organism>
<sequence length="257" mass="29749">MSPSLLQKSAIKPDPDLEVPLDDYINADEARLVQKGDFNALQRWRYNAWFESSAFPDPSYELLGTEEYLREIVQEEMAIKDSPATAETEKRLQHLGAEYWRYSQTWWCCRSNMVYMQLRAFLLWRSQTEWYMHPHLVEMCAGLQGCCARGCGCCTNRKIDPSRTLGVGHCTVECACCQRTRGFELTSDDKKKFKGMFKMDYPFDSCRLIKMMLVSVWGICADDSGGTCDTIDAPPSYKQSEGKKTGLRQWFRQKIWN</sequence>
<dbReference type="Proteomes" id="UP001152649">
    <property type="component" value="Unassembled WGS sequence"/>
</dbReference>
<evidence type="ECO:0000313" key="2">
    <source>
        <dbReference type="Proteomes" id="UP001152649"/>
    </source>
</evidence>
<dbReference type="AlphaFoldDB" id="A0A9W4NQU2"/>
<name>A0A9W4NQU2_9EURO</name>
<comment type="caution">
    <text evidence="1">The sequence shown here is derived from an EMBL/GenBank/DDBJ whole genome shotgun (WGS) entry which is preliminary data.</text>
</comment>
<protein>
    <submittedName>
        <fullName evidence="1">Uncharacterized protein</fullName>
    </submittedName>
</protein>
<keyword evidence="2" id="KW-1185">Reference proteome</keyword>
<evidence type="ECO:0000313" key="1">
    <source>
        <dbReference type="EMBL" id="CAG8399592.1"/>
    </source>
</evidence>